<sequence>MQHNNKVLICSTLLPMGLFSSAGHAASFLEDSHATLQTSNFYLNRDFREDPGISKREEWAQGFVLDYKSGYTAGTLGFGLDAIGMLGIKLDSAPDRSGTGLLPVGEDGRAPDEYSKFGAAAKIKVSKTELKVGTQILKYPVISSSTGRILPQTFQGGILTAKELDNFTLTLGDINRTTLRDYSHNQPLTLVSKNKRFKATPDADDFKMAGADYALSKNLTLSYQYGELENIYRQQYLGLVHSLPLGSGTLKTDVRYYLSSDVGNAGAGKVDNRTLNALVAYSLGGHGVGLGYQGLSGSTAMPYIVGTDAYLTNYMMANDFMERDERSWQLRYTYDFAVFGVPGLTFSTRYTKADHANPATVAGEGREWERDTDIGYAIQSGTLKNVAVLWRYATLRSNYLRDIDENRMIISYNLPLF</sequence>
<dbReference type="InterPro" id="IPR005318">
    <property type="entry name" value="OM_porin_bac"/>
</dbReference>
<evidence type="ECO:0000256" key="2">
    <source>
        <dbReference type="ARBA" id="ARBA00022448"/>
    </source>
</evidence>
<dbReference type="InterPro" id="IPR023614">
    <property type="entry name" value="Porin_dom_sf"/>
</dbReference>
<feature type="signal peptide" evidence="4">
    <location>
        <begin position="1"/>
        <end position="25"/>
    </location>
</feature>
<dbReference type="PANTHER" id="PTHR34596">
    <property type="entry name" value="CHITOPORIN"/>
    <property type="match status" value="1"/>
</dbReference>
<evidence type="ECO:0000313" key="5">
    <source>
        <dbReference type="EMBL" id="OXR34513.1"/>
    </source>
</evidence>
<name>A0ABX4DYP4_9PSED</name>
<reference evidence="5 6" key="1">
    <citation type="submission" date="2017-06" db="EMBL/GenBank/DDBJ databases">
        <authorList>
            <person name="Furmanczyk E.M."/>
        </authorList>
    </citation>
    <scope>NUCLEOTIDE SEQUENCE [LARGE SCALE GENOMIC DNA]</scope>
    <source>
        <strain evidence="5 6">DSM 16611</strain>
    </source>
</reference>
<evidence type="ECO:0000256" key="4">
    <source>
        <dbReference type="SAM" id="SignalP"/>
    </source>
</evidence>
<keyword evidence="3 4" id="KW-0732">Signal</keyword>
<evidence type="ECO:0000256" key="3">
    <source>
        <dbReference type="ARBA" id="ARBA00022729"/>
    </source>
</evidence>
<dbReference type="Proteomes" id="UP000215455">
    <property type="component" value="Unassembled WGS sequence"/>
</dbReference>
<evidence type="ECO:0000313" key="6">
    <source>
        <dbReference type="Proteomes" id="UP000215455"/>
    </source>
</evidence>
<protein>
    <submittedName>
        <fullName evidence="5">Outer membrane porin, OprD family</fullName>
    </submittedName>
</protein>
<dbReference type="Gene3D" id="2.40.160.10">
    <property type="entry name" value="Porin"/>
    <property type="match status" value="1"/>
</dbReference>
<proteinExistence type="inferred from homology"/>
<dbReference type="EMBL" id="NIWU01000001">
    <property type="protein sequence ID" value="OXR34513.1"/>
    <property type="molecule type" value="Genomic_DNA"/>
</dbReference>
<feature type="chain" id="PRO_5046285947" evidence="4">
    <location>
        <begin position="26"/>
        <end position="417"/>
    </location>
</feature>
<dbReference type="RefSeq" id="WP_020798282.1">
    <property type="nucleotide sequence ID" value="NZ_LT629767.1"/>
</dbReference>
<comment type="similarity">
    <text evidence="1">Belongs to the outer membrane porin (Opr) (TC 1.B.25) family.</text>
</comment>
<organism evidence="5 6">
    <name type="scientific">Pseudomonas umsongensis</name>
    <dbReference type="NCBI Taxonomy" id="198618"/>
    <lineage>
        <taxon>Bacteria</taxon>
        <taxon>Pseudomonadati</taxon>
        <taxon>Pseudomonadota</taxon>
        <taxon>Gammaproteobacteria</taxon>
        <taxon>Pseudomonadales</taxon>
        <taxon>Pseudomonadaceae</taxon>
        <taxon>Pseudomonas</taxon>
    </lineage>
</organism>
<accession>A0ABX4DYP4</accession>
<gene>
    <name evidence="5" type="ORF">PSUM_01000</name>
</gene>
<dbReference type="Pfam" id="PF03573">
    <property type="entry name" value="OprD"/>
    <property type="match status" value="1"/>
</dbReference>
<keyword evidence="2" id="KW-0813">Transport</keyword>
<dbReference type="PANTHER" id="PTHR34596:SF2">
    <property type="entry name" value="CHITOPORIN"/>
    <property type="match status" value="1"/>
</dbReference>
<comment type="caution">
    <text evidence="5">The sequence shown here is derived from an EMBL/GenBank/DDBJ whole genome shotgun (WGS) entry which is preliminary data.</text>
</comment>
<evidence type="ECO:0000256" key="1">
    <source>
        <dbReference type="ARBA" id="ARBA00009075"/>
    </source>
</evidence>
<keyword evidence="6" id="KW-1185">Reference proteome</keyword>